<dbReference type="VEuPathDB" id="FungiDB:Z517_01830"/>
<evidence type="ECO:0000256" key="2">
    <source>
        <dbReference type="ARBA" id="ARBA00023015"/>
    </source>
</evidence>
<dbReference type="GeneID" id="25301320"/>
<sequence length="543" mass="61707">MSQPSERVKNYRAPRRRPAHLRTKTGCLTCRQRKKKCDEHRGVCHNCARRKTDCVWPAKLNSQPNKPSPSEVQSDASSNTGLTSESVDNDNDGLHIVPSEDRQSCTSISLSSNPLSPASTIHAIDDLDKANHELPLVVFPQLRAFTSSSKIYSPPVFDYMRMVFVPQLVRPATDGQYIRDFTSGSLQVANYIPVFMDALLACSAAEIKENDPFHRRIAESHYVNAVRGMRTYLAEDDSALAEIIALRTVLILCIYERTRLYRSEGVSTHIYGAAALLKSCWKRMEASRSIPTAWTATRILTLEAFIFHAATSIPFQHPSPTPPGLVDEVFVDAQLILEQLWLENTMNYSLSPVLGAPPMLFSYVRQVALTYSQFRSRRFDIGRCYRLEQDLRQWSDINIPNSDTVKVLDSADYPNQDLSLSLLIDPKITNQSYFGPKLYSFSARLLLRNMIAQSLGLRDQLLSTHLSGLLSIMMLLVRHIEPSVDYFAEYYAWPFYCFGVCVVDEQARELLMSKIMGFWKTTRNGTMRRLADILREGWEHSVR</sequence>
<keyword evidence="3" id="KW-0238">DNA-binding</keyword>
<dbReference type="RefSeq" id="XP_013290241.1">
    <property type="nucleotide sequence ID" value="XM_013434787.1"/>
</dbReference>
<proteinExistence type="predicted"/>
<dbReference type="GO" id="GO:0005634">
    <property type="term" value="C:nucleus"/>
    <property type="evidence" value="ECO:0007669"/>
    <property type="project" value="UniProtKB-SubCell"/>
</dbReference>
<dbReference type="Proteomes" id="UP000053029">
    <property type="component" value="Unassembled WGS sequence"/>
</dbReference>
<reference evidence="8 9" key="1">
    <citation type="submission" date="2015-01" db="EMBL/GenBank/DDBJ databases">
        <title>The Genome Sequence of Fonsecaea pedrosoi CBS 271.37.</title>
        <authorList>
            <consortium name="The Broad Institute Genomics Platform"/>
            <person name="Cuomo C."/>
            <person name="de Hoog S."/>
            <person name="Gorbushina A."/>
            <person name="Stielow B."/>
            <person name="Teixiera M."/>
            <person name="Abouelleil A."/>
            <person name="Chapman S.B."/>
            <person name="Priest M."/>
            <person name="Young S.K."/>
            <person name="Wortman J."/>
            <person name="Nusbaum C."/>
            <person name="Birren B."/>
        </authorList>
    </citation>
    <scope>NUCLEOTIDE SEQUENCE [LARGE SCALE GENOMIC DNA]</scope>
    <source>
        <strain evidence="8 9">CBS 271.37</strain>
    </source>
</reference>
<evidence type="ECO:0000256" key="4">
    <source>
        <dbReference type="ARBA" id="ARBA00023163"/>
    </source>
</evidence>
<dbReference type="SMART" id="SM00066">
    <property type="entry name" value="GAL4"/>
    <property type="match status" value="1"/>
</dbReference>
<evidence type="ECO:0000256" key="1">
    <source>
        <dbReference type="ARBA" id="ARBA00004123"/>
    </source>
</evidence>
<gene>
    <name evidence="8" type="ORF">Z517_01830</name>
</gene>
<dbReference type="InterPro" id="IPR001138">
    <property type="entry name" value="Zn2Cys6_DnaBD"/>
</dbReference>
<evidence type="ECO:0000313" key="8">
    <source>
        <dbReference type="EMBL" id="KIW86433.1"/>
    </source>
</evidence>
<dbReference type="GO" id="GO:0003677">
    <property type="term" value="F:DNA binding"/>
    <property type="evidence" value="ECO:0007669"/>
    <property type="project" value="UniProtKB-KW"/>
</dbReference>
<dbReference type="PROSITE" id="PS50048">
    <property type="entry name" value="ZN2_CY6_FUNGAL_2"/>
    <property type="match status" value="1"/>
</dbReference>
<keyword evidence="5" id="KW-0539">Nucleus</keyword>
<dbReference type="PANTHER" id="PTHR37534:SF46">
    <property type="entry name" value="ZN(II)2CYS6 TRANSCRIPTION FACTOR (EUROFUNG)"/>
    <property type="match status" value="1"/>
</dbReference>
<dbReference type="PANTHER" id="PTHR37534">
    <property type="entry name" value="TRANSCRIPTIONAL ACTIVATOR PROTEIN UGA3"/>
    <property type="match status" value="1"/>
</dbReference>
<dbReference type="GO" id="GO:0008270">
    <property type="term" value="F:zinc ion binding"/>
    <property type="evidence" value="ECO:0007669"/>
    <property type="project" value="InterPro"/>
</dbReference>
<evidence type="ECO:0000256" key="6">
    <source>
        <dbReference type="SAM" id="MobiDB-lite"/>
    </source>
</evidence>
<dbReference type="CDD" id="cd00067">
    <property type="entry name" value="GAL4"/>
    <property type="match status" value="1"/>
</dbReference>
<dbReference type="Pfam" id="PF11951">
    <property type="entry name" value="Fungal_trans_2"/>
    <property type="match status" value="1"/>
</dbReference>
<dbReference type="Pfam" id="PF00172">
    <property type="entry name" value="Zn_clus"/>
    <property type="match status" value="1"/>
</dbReference>
<evidence type="ECO:0000313" key="9">
    <source>
        <dbReference type="Proteomes" id="UP000053029"/>
    </source>
</evidence>
<dbReference type="STRING" id="1442368.A0A0D2GZG3"/>
<name>A0A0D2GZG3_9EURO</name>
<evidence type="ECO:0000256" key="3">
    <source>
        <dbReference type="ARBA" id="ARBA00023125"/>
    </source>
</evidence>
<evidence type="ECO:0000256" key="5">
    <source>
        <dbReference type="ARBA" id="ARBA00023242"/>
    </source>
</evidence>
<dbReference type="SUPFAM" id="SSF57701">
    <property type="entry name" value="Zn2/Cys6 DNA-binding domain"/>
    <property type="match status" value="1"/>
</dbReference>
<dbReference type="GO" id="GO:0000981">
    <property type="term" value="F:DNA-binding transcription factor activity, RNA polymerase II-specific"/>
    <property type="evidence" value="ECO:0007669"/>
    <property type="project" value="InterPro"/>
</dbReference>
<dbReference type="EMBL" id="KN846969">
    <property type="protein sequence ID" value="KIW86433.1"/>
    <property type="molecule type" value="Genomic_DNA"/>
</dbReference>
<dbReference type="OrthoDB" id="1919336at2759"/>
<keyword evidence="9" id="KW-1185">Reference proteome</keyword>
<comment type="subcellular location">
    <subcellularLocation>
        <location evidence="1">Nucleus</location>
    </subcellularLocation>
</comment>
<feature type="region of interest" description="Disordered" evidence="6">
    <location>
        <begin position="60"/>
        <end position="114"/>
    </location>
</feature>
<accession>A0A0D2GZG3</accession>
<evidence type="ECO:0000259" key="7">
    <source>
        <dbReference type="PROSITE" id="PS50048"/>
    </source>
</evidence>
<feature type="domain" description="Zn(2)-C6 fungal-type" evidence="7">
    <location>
        <begin position="26"/>
        <end position="56"/>
    </location>
</feature>
<dbReference type="InterPro" id="IPR021858">
    <property type="entry name" value="Fun_TF"/>
</dbReference>
<dbReference type="HOGENOM" id="CLU_023417_1_0_1"/>
<keyword evidence="2" id="KW-0805">Transcription regulation</keyword>
<feature type="compositionally biased region" description="Polar residues" evidence="6">
    <location>
        <begin position="104"/>
        <end position="114"/>
    </location>
</feature>
<organism evidence="8 9">
    <name type="scientific">Fonsecaea pedrosoi CBS 271.37</name>
    <dbReference type="NCBI Taxonomy" id="1442368"/>
    <lineage>
        <taxon>Eukaryota</taxon>
        <taxon>Fungi</taxon>
        <taxon>Dikarya</taxon>
        <taxon>Ascomycota</taxon>
        <taxon>Pezizomycotina</taxon>
        <taxon>Eurotiomycetes</taxon>
        <taxon>Chaetothyriomycetidae</taxon>
        <taxon>Chaetothyriales</taxon>
        <taxon>Herpotrichiellaceae</taxon>
        <taxon>Fonsecaea</taxon>
    </lineage>
</organism>
<dbReference type="InterPro" id="IPR036864">
    <property type="entry name" value="Zn2-C6_fun-type_DNA-bd_sf"/>
</dbReference>
<dbReference type="AlphaFoldDB" id="A0A0D2GZG3"/>
<dbReference type="Gene3D" id="4.10.240.10">
    <property type="entry name" value="Zn(2)-C6 fungal-type DNA-binding domain"/>
    <property type="match status" value="1"/>
</dbReference>
<keyword evidence="4" id="KW-0804">Transcription</keyword>
<protein>
    <recommendedName>
        <fullName evidence="7">Zn(2)-C6 fungal-type domain-containing protein</fullName>
    </recommendedName>
</protein>
<dbReference type="PROSITE" id="PS00463">
    <property type="entry name" value="ZN2_CY6_FUNGAL_1"/>
    <property type="match status" value="1"/>
</dbReference>
<feature type="compositionally biased region" description="Polar residues" evidence="6">
    <location>
        <begin position="60"/>
        <end position="86"/>
    </location>
</feature>